<dbReference type="InterPro" id="IPR041492">
    <property type="entry name" value="HAD_2"/>
</dbReference>
<protein>
    <submittedName>
        <fullName evidence="1">HAD family hydrolase</fullName>
    </submittedName>
</protein>
<dbReference type="EMBL" id="CP094929">
    <property type="protein sequence ID" value="UOM50492.1"/>
    <property type="molecule type" value="Genomic_DNA"/>
</dbReference>
<dbReference type="Pfam" id="PF13419">
    <property type="entry name" value="HAD_2"/>
    <property type="match status" value="1"/>
</dbReference>
<keyword evidence="1" id="KW-0378">Hydrolase</keyword>
<name>A0ABY4D869_9SPIR</name>
<accession>A0ABY4D869</accession>
<evidence type="ECO:0000313" key="2">
    <source>
        <dbReference type="Proteomes" id="UP000829708"/>
    </source>
</evidence>
<evidence type="ECO:0000313" key="1">
    <source>
        <dbReference type="EMBL" id="UOM50492.1"/>
    </source>
</evidence>
<dbReference type="Proteomes" id="UP000829708">
    <property type="component" value="Chromosome"/>
</dbReference>
<dbReference type="RefSeq" id="WP_244771880.1">
    <property type="nucleotide sequence ID" value="NZ_CP094929.1"/>
</dbReference>
<dbReference type="InterPro" id="IPR023214">
    <property type="entry name" value="HAD_sf"/>
</dbReference>
<dbReference type="Gene3D" id="3.40.50.1000">
    <property type="entry name" value="HAD superfamily/HAD-like"/>
    <property type="match status" value="1"/>
</dbReference>
<dbReference type="GO" id="GO:0016787">
    <property type="term" value="F:hydrolase activity"/>
    <property type="evidence" value="ECO:0007669"/>
    <property type="project" value="UniProtKB-KW"/>
</dbReference>
<gene>
    <name evidence="1" type="ORF">MUG09_13095</name>
</gene>
<dbReference type="InterPro" id="IPR036412">
    <property type="entry name" value="HAD-like_sf"/>
</dbReference>
<organism evidence="1 2">
    <name type="scientific">Sphaerochaeta associata</name>
    <dbReference type="NCBI Taxonomy" id="1129264"/>
    <lineage>
        <taxon>Bacteria</taxon>
        <taxon>Pseudomonadati</taxon>
        <taxon>Spirochaetota</taxon>
        <taxon>Spirochaetia</taxon>
        <taxon>Spirochaetales</taxon>
        <taxon>Sphaerochaetaceae</taxon>
        <taxon>Sphaerochaeta</taxon>
    </lineage>
</organism>
<sequence>MKTLHEFIKTKDYLICVDSDGCAMDTMNSKHQLCFGPMLVKEWGLQRWEKEILDRWNTVNLFSMSRGINRFLGLGMLLEEIDKTYTPIEGASMFLSWVQSAQELSNATVLAKMQASGQTVFKKAYAWSIAVNTAITNLPEEVKVPFPGITEGLACAKEIANLGIISAANPEAVLQEWTQHQLMDYMDVSLAQDVGTKSYCIAKMLEFGFDPEKVVMVGDAPGDLAAARENNILYFPILVRHEAESWARFRTEMLDRLISGTYRGAYQDSLIEAFLANLS</sequence>
<reference evidence="2" key="1">
    <citation type="journal article" date="2024" name="J Bioinform Genom">
        <title>Complete genome sequence of the type strain bacterium Sphaerochaeta associata GLS2t (VKM B-2742)t.</title>
        <authorList>
            <person name="Troshina O.Y."/>
            <person name="Tepeeva A.N."/>
            <person name="Arzamasceva V.O."/>
            <person name="Whitman W.B."/>
            <person name="Varghese N."/>
            <person name="Shapiro N."/>
            <person name="Woyke T."/>
            <person name="Kripides N.C."/>
            <person name="Vasilenko O.V."/>
        </authorList>
    </citation>
    <scope>NUCLEOTIDE SEQUENCE [LARGE SCALE GENOMIC DNA]</scope>
    <source>
        <strain evidence="2">GLS2T</strain>
    </source>
</reference>
<proteinExistence type="predicted"/>
<keyword evidence="2" id="KW-1185">Reference proteome</keyword>
<dbReference type="SUPFAM" id="SSF56784">
    <property type="entry name" value="HAD-like"/>
    <property type="match status" value="1"/>
</dbReference>